<feature type="region of interest" description="Disordered" evidence="1">
    <location>
        <begin position="94"/>
        <end position="120"/>
    </location>
</feature>
<name>A0AAG5CZT6_ANOAO</name>
<keyword evidence="3" id="KW-1185">Reference proteome</keyword>
<sequence>MKSPIMQSEQDDRNQERNLSNLRKGFRELYDEIDQLSRNASLAAESAKSGREDSELLRKQDVDDLLVYARKFIREARSSIVTFDEHGVQCEAEKKSNKKVATPTSWMKPPETAPAVLKPEDNTRPKSVIQITHIVPHGCPRVASPQPPLNNKVSVMPSREVRNIGTNVNFVTQRAVKRTNLHGYVLPVSRPCSKKTQSARDERSQPAVKSTAPRTAPASIGRRPGQPLGGTFSDAQFKLLFDRFLLMQSKKKESGEHVSVEPTEEQLVERSENVQQNATPTEVESPTEVRDEIKRAMEDDVPSTKEAVDPIDSEDIKRNQNDENMEEEQPIDCSLLPKFTRHVLPSVSIQGRWDANLKVQQTGGIVILDLKDDARNSVVPNTNVKYVELRQGQ</sequence>
<organism evidence="2 3">
    <name type="scientific">Anopheles atroparvus</name>
    <name type="common">European mosquito</name>
    <dbReference type="NCBI Taxonomy" id="41427"/>
    <lineage>
        <taxon>Eukaryota</taxon>
        <taxon>Metazoa</taxon>
        <taxon>Ecdysozoa</taxon>
        <taxon>Arthropoda</taxon>
        <taxon>Hexapoda</taxon>
        <taxon>Insecta</taxon>
        <taxon>Pterygota</taxon>
        <taxon>Neoptera</taxon>
        <taxon>Endopterygota</taxon>
        <taxon>Diptera</taxon>
        <taxon>Nematocera</taxon>
        <taxon>Culicoidea</taxon>
        <taxon>Culicidae</taxon>
        <taxon>Anophelinae</taxon>
        <taxon>Anopheles</taxon>
    </lineage>
</organism>
<evidence type="ECO:0000256" key="1">
    <source>
        <dbReference type="SAM" id="MobiDB-lite"/>
    </source>
</evidence>
<feature type="compositionally biased region" description="Polar residues" evidence="1">
    <location>
        <begin position="273"/>
        <end position="284"/>
    </location>
</feature>
<accession>A0AAG5CZT6</accession>
<feature type="region of interest" description="Disordered" evidence="1">
    <location>
        <begin position="1"/>
        <end position="20"/>
    </location>
</feature>
<feature type="region of interest" description="Disordered" evidence="1">
    <location>
        <begin position="188"/>
        <end position="231"/>
    </location>
</feature>
<evidence type="ECO:0000313" key="3">
    <source>
        <dbReference type="Proteomes" id="UP000075880"/>
    </source>
</evidence>
<proteinExistence type="predicted"/>
<feature type="region of interest" description="Disordered" evidence="1">
    <location>
        <begin position="251"/>
        <end position="324"/>
    </location>
</feature>
<reference evidence="2" key="1">
    <citation type="submission" date="2024-04" db="UniProtKB">
        <authorList>
            <consortium name="EnsemblMetazoa"/>
        </authorList>
    </citation>
    <scope>IDENTIFICATION</scope>
    <source>
        <strain evidence="2">EBRO</strain>
    </source>
</reference>
<protein>
    <submittedName>
        <fullName evidence="2">Uncharacterized protein</fullName>
    </submittedName>
</protein>
<dbReference type="EnsemblMetazoa" id="ENSAATROPT004646">
    <property type="protein sequence ID" value="ENSAATROPP004452"/>
    <property type="gene ID" value="ENSAATROPG003699"/>
</dbReference>
<dbReference type="Proteomes" id="UP000075880">
    <property type="component" value="Unassembled WGS sequence"/>
</dbReference>
<feature type="compositionally biased region" description="Basic and acidic residues" evidence="1">
    <location>
        <begin position="287"/>
        <end position="321"/>
    </location>
</feature>
<dbReference type="AlphaFoldDB" id="A0AAG5CZT6"/>
<evidence type="ECO:0000313" key="2">
    <source>
        <dbReference type="EnsemblMetazoa" id="ENSAATROPP004452"/>
    </source>
</evidence>